<comment type="subcellular location">
    <subcellularLocation>
        <location evidence="1">Membrane</location>
        <topology evidence="1">Multi-pass membrane protein</topology>
    </subcellularLocation>
</comment>
<dbReference type="OrthoDB" id="2015098at2759"/>
<feature type="transmembrane region" description="Helical" evidence="8">
    <location>
        <begin position="263"/>
        <end position="281"/>
    </location>
</feature>
<evidence type="ECO:0000256" key="1">
    <source>
        <dbReference type="ARBA" id="ARBA00004141"/>
    </source>
</evidence>
<keyword evidence="3 8" id="KW-0812">Transmembrane</keyword>
<feature type="region of interest" description="Disordered" evidence="7">
    <location>
        <begin position="356"/>
        <end position="375"/>
    </location>
</feature>
<evidence type="ECO:0000256" key="7">
    <source>
        <dbReference type="SAM" id="MobiDB-lite"/>
    </source>
</evidence>
<dbReference type="GO" id="GO:0016020">
    <property type="term" value="C:membrane"/>
    <property type="evidence" value="ECO:0007669"/>
    <property type="project" value="UniProtKB-SubCell"/>
</dbReference>
<evidence type="ECO:0000256" key="2">
    <source>
        <dbReference type="ARBA" id="ARBA00009700"/>
    </source>
</evidence>
<gene>
    <name evidence="9" type="primary">Tmem120-L</name>
    <name evidence="9" type="ORF">Hamer_G012038</name>
</gene>
<dbReference type="PANTHER" id="PTHR21433:SF0">
    <property type="entry name" value="TRANSMEMBRANE PROTEIN 120 HOMOLOG"/>
    <property type="match status" value="1"/>
</dbReference>
<dbReference type="AlphaFoldDB" id="A0A8J5MLL4"/>
<dbReference type="Pfam" id="PF07851">
    <property type="entry name" value="TMEM120A-B"/>
    <property type="match status" value="1"/>
</dbReference>
<keyword evidence="5 8" id="KW-0472">Membrane</keyword>
<name>A0A8J5MLL4_HOMAM</name>
<dbReference type="InterPro" id="IPR012926">
    <property type="entry name" value="TMEM120A/B"/>
</dbReference>
<feature type="transmembrane region" description="Helical" evidence="8">
    <location>
        <begin position="189"/>
        <end position="207"/>
    </location>
</feature>
<keyword evidence="10" id="KW-1185">Reference proteome</keyword>
<evidence type="ECO:0000256" key="5">
    <source>
        <dbReference type="ARBA" id="ARBA00023136"/>
    </source>
</evidence>
<evidence type="ECO:0000256" key="3">
    <source>
        <dbReference type="ARBA" id="ARBA00022692"/>
    </source>
</evidence>
<comment type="similarity">
    <text evidence="2">Belongs to the TMEM120 family.</text>
</comment>
<sequence>MEHNSVDACIEEWETLSNEYRALEKIHKEYRQKLEELTQLQQKCIKGIAHQRYRITVIKRSLKKLDHRDDPDNNERNELLQTDLIRRKAQLYDMENNIPKQSGLYLKIILGNINVSILNKDEKYRYKDEYEKFKLVINLVAFAISTFNILTNIRTADLVHMFLLVWYYCTLTIRESILKVNGSRIKGWWRAHHFISTVLSGILLIWPNGETYYAFRKQFMFFNMYISFVQYLLFMYQRGCLYRLKALGERHNMDITVEGFHHWMWRGLGFIIPFLLIGYIWELYNAYTLYLLSFSDNAEWHVSTLAILFFLLFLGNTLTTLSVIPQKLKERMKFKYRFTRLDKYIWTHKKRRVSFRNPESPQRRTPAARAASFSKKRPEVKEEDEVLTMNLLIQGDSLGSGTNALAVDQEISSEEMQFNEMLDDVTKDIDFEKIDKENDIKSNMEEVSRDGVEDKDINEEATELEDTFPVETKKEI</sequence>
<feature type="transmembrane region" description="Helical" evidence="8">
    <location>
        <begin position="301"/>
        <end position="324"/>
    </location>
</feature>
<feature type="coiled-coil region" evidence="6">
    <location>
        <begin position="13"/>
        <end position="43"/>
    </location>
</feature>
<proteinExistence type="inferred from homology"/>
<keyword evidence="4 8" id="KW-1133">Transmembrane helix</keyword>
<accession>A0A8J5MLL4</accession>
<feature type="transmembrane region" description="Helical" evidence="8">
    <location>
        <begin position="219"/>
        <end position="236"/>
    </location>
</feature>
<evidence type="ECO:0000313" key="10">
    <source>
        <dbReference type="Proteomes" id="UP000747542"/>
    </source>
</evidence>
<evidence type="ECO:0000313" key="9">
    <source>
        <dbReference type="EMBL" id="KAG7155901.1"/>
    </source>
</evidence>
<dbReference type="PANTHER" id="PTHR21433">
    <property type="entry name" value="TRANSMEMBRANE PROTEIN INDUCED BY TUMOR NECROSIS FACTOR ALPHA"/>
    <property type="match status" value="1"/>
</dbReference>
<dbReference type="EMBL" id="JAHLQT010040257">
    <property type="protein sequence ID" value="KAG7155901.1"/>
    <property type="molecule type" value="Genomic_DNA"/>
</dbReference>
<organism evidence="9 10">
    <name type="scientific">Homarus americanus</name>
    <name type="common">American lobster</name>
    <dbReference type="NCBI Taxonomy" id="6706"/>
    <lineage>
        <taxon>Eukaryota</taxon>
        <taxon>Metazoa</taxon>
        <taxon>Ecdysozoa</taxon>
        <taxon>Arthropoda</taxon>
        <taxon>Crustacea</taxon>
        <taxon>Multicrustacea</taxon>
        <taxon>Malacostraca</taxon>
        <taxon>Eumalacostraca</taxon>
        <taxon>Eucarida</taxon>
        <taxon>Decapoda</taxon>
        <taxon>Pleocyemata</taxon>
        <taxon>Astacidea</taxon>
        <taxon>Nephropoidea</taxon>
        <taxon>Nephropidae</taxon>
        <taxon>Homarus</taxon>
    </lineage>
</organism>
<protein>
    <submittedName>
        <fullName evidence="9">Transmembrane protein 120-like</fullName>
    </submittedName>
</protein>
<evidence type="ECO:0000256" key="4">
    <source>
        <dbReference type="ARBA" id="ARBA00022989"/>
    </source>
</evidence>
<comment type="caution">
    <text evidence="9">The sequence shown here is derived from an EMBL/GenBank/DDBJ whole genome shotgun (WGS) entry which is preliminary data.</text>
</comment>
<reference evidence="9" key="1">
    <citation type="journal article" date="2021" name="Sci. Adv.">
        <title>The American lobster genome reveals insights on longevity, neural, and immune adaptations.</title>
        <authorList>
            <person name="Polinski J.M."/>
            <person name="Zimin A.V."/>
            <person name="Clark K.F."/>
            <person name="Kohn A.B."/>
            <person name="Sadowski N."/>
            <person name="Timp W."/>
            <person name="Ptitsyn A."/>
            <person name="Khanna P."/>
            <person name="Romanova D.Y."/>
            <person name="Williams P."/>
            <person name="Greenwood S.J."/>
            <person name="Moroz L.L."/>
            <person name="Walt D.R."/>
            <person name="Bodnar A.G."/>
        </authorList>
    </citation>
    <scope>NUCLEOTIDE SEQUENCE</scope>
    <source>
        <strain evidence="9">GMGI-L3</strain>
    </source>
</reference>
<dbReference type="Proteomes" id="UP000747542">
    <property type="component" value="Unassembled WGS sequence"/>
</dbReference>
<evidence type="ECO:0000256" key="6">
    <source>
        <dbReference type="SAM" id="Coils"/>
    </source>
</evidence>
<feature type="transmembrane region" description="Helical" evidence="8">
    <location>
        <begin position="135"/>
        <end position="153"/>
    </location>
</feature>
<feature type="transmembrane region" description="Helical" evidence="8">
    <location>
        <begin position="159"/>
        <end position="177"/>
    </location>
</feature>
<evidence type="ECO:0000256" key="8">
    <source>
        <dbReference type="SAM" id="Phobius"/>
    </source>
</evidence>
<keyword evidence="6" id="KW-0175">Coiled coil</keyword>